<evidence type="ECO:0000259" key="8">
    <source>
        <dbReference type="PROSITE" id="PS50893"/>
    </source>
</evidence>
<reference evidence="10 11" key="1">
    <citation type="journal article" date="2012" name="J. Bacteriol.">
        <title>Genome Sequence of n-Alkane-Degrading Hydrocarboniphaga effusa Strain AP103T (ATCC BAA-332T).</title>
        <authorList>
            <person name="Chang H.K."/>
            <person name="Zylstra G.J."/>
            <person name="Chae J.C."/>
        </authorList>
    </citation>
    <scope>NUCLEOTIDE SEQUENCE [LARGE SCALE GENOMIC DNA]</scope>
    <source>
        <strain evidence="10 11">AP103</strain>
    </source>
</reference>
<evidence type="ECO:0000256" key="3">
    <source>
        <dbReference type="ARBA" id="ARBA00022475"/>
    </source>
</evidence>
<evidence type="ECO:0000256" key="1">
    <source>
        <dbReference type="ARBA" id="ARBA00004417"/>
    </source>
</evidence>
<evidence type="ECO:0000313" key="11">
    <source>
        <dbReference type="Proteomes" id="UP000003704"/>
    </source>
</evidence>
<evidence type="ECO:0000313" key="10">
    <source>
        <dbReference type="EMBL" id="EIT70107.1"/>
    </source>
</evidence>
<keyword evidence="3" id="KW-1003">Cell membrane</keyword>
<dbReference type="SUPFAM" id="SSF52540">
    <property type="entry name" value="P-loop containing nucleoside triphosphate hydrolases"/>
    <property type="match status" value="1"/>
</dbReference>
<evidence type="ECO:0000256" key="6">
    <source>
        <dbReference type="ARBA" id="ARBA00022967"/>
    </source>
</evidence>
<dbReference type="GO" id="GO:0016887">
    <property type="term" value="F:ATP hydrolysis activity"/>
    <property type="evidence" value="ECO:0007669"/>
    <property type="project" value="InterPro"/>
</dbReference>
<dbReference type="Gene3D" id="3.40.50.300">
    <property type="entry name" value="P-loop containing nucleotide triphosphate hydrolases"/>
    <property type="match status" value="1"/>
</dbReference>
<keyword evidence="11" id="KW-1185">Reference proteome</keyword>
<keyword evidence="4" id="KW-0547">Nucleotide-binding</keyword>
<keyword evidence="5" id="KW-0067">ATP-binding</keyword>
<accession>I7ZEJ4</accession>
<dbReference type="InterPro" id="IPR012693">
    <property type="entry name" value="ABC_transpr_PhnC"/>
</dbReference>
<dbReference type="InterPro" id="IPR003439">
    <property type="entry name" value="ABC_transporter-like_ATP-bd"/>
</dbReference>
<dbReference type="InterPro" id="IPR003593">
    <property type="entry name" value="AAA+_ATPase"/>
</dbReference>
<dbReference type="GO" id="GO:0005524">
    <property type="term" value="F:ATP binding"/>
    <property type="evidence" value="ECO:0007669"/>
    <property type="project" value="UniProtKB-KW"/>
</dbReference>
<dbReference type="EMBL" id="AKGD01000001">
    <property type="protein sequence ID" value="EIT70107.1"/>
    <property type="molecule type" value="Genomic_DNA"/>
</dbReference>
<dbReference type="CDD" id="cd03256">
    <property type="entry name" value="ABC_PhnC_transporter"/>
    <property type="match status" value="1"/>
</dbReference>
<dbReference type="OrthoDB" id="9802264at2"/>
<dbReference type="InterPro" id="IPR027417">
    <property type="entry name" value="P-loop_NTPase"/>
</dbReference>
<evidence type="ECO:0000256" key="5">
    <source>
        <dbReference type="ARBA" id="ARBA00022840"/>
    </source>
</evidence>
<dbReference type="InterPro" id="IPR017871">
    <property type="entry name" value="ABC_transporter-like_CS"/>
</dbReference>
<feature type="domain" description="ABC transporter" evidence="8">
    <location>
        <begin position="5"/>
        <end position="247"/>
    </location>
</feature>
<evidence type="ECO:0000256" key="4">
    <source>
        <dbReference type="ARBA" id="ARBA00022741"/>
    </source>
</evidence>
<name>I7ZEJ4_9GAMM</name>
<reference evidence="10" key="2">
    <citation type="submission" date="2012-05" db="EMBL/GenBank/DDBJ databases">
        <authorList>
            <person name="Park J.-H."/>
            <person name="Zylstra G.J."/>
            <person name="Chae J.-C."/>
        </authorList>
    </citation>
    <scope>NUCLEOTIDE SEQUENCE</scope>
    <source>
        <strain evidence="10">AP103</strain>
    </source>
</reference>
<evidence type="ECO:0000256" key="2">
    <source>
        <dbReference type="ARBA" id="ARBA00022448"/>
    </source>
</evidence>
<dbReference type="Proteomes" id="UP000003704">
    <property type="component" value="Unassembled WGS sequence"/>
</dbReference>
<dbReference type="GO" id="GO:0005886">
    <property type="term" value="C:plasma membrane"/>
    <property type="evidence" value="ECO:0007669"/>
    <property type="project" value="UniProtKB-SubCell"/>
</dbReference>
<dbReference type="EMBL" id="AKGD01000001">
    <property type="protein sequence ID" value="EIT69920.1"/>
    <property type="molecule type" value="Genomic_DNA"/>
</dbReference>
<dbReference type="RefSeq" id="WP_007183203.1">
    <property type="nucleotide sequence ID" value="NZ_AKGD01000001.1"/>
</dbReference>
<dbReference type="InterPro" id="IPR050086">
    <property type="entry name" value="MetN_ABC_transporter-like"/>
</dbReference>
<dbReference type="NCBIfam" id="TIGR02315">
    <property type="entry name" value="ABC_phnC"/>
    <property type="match status" value="1"/>
</dbReference>
<dbReference type="PANTHER" id="PTHR43166:SF6">
    <property type="entry name" value="PHOSPHONATES IMPORT ATP-BINDING PROTEIN PHNC"/>
    <property type="match status" value="1"/>
</dbReference>
<dbReference type="PANTHER" id="PTHR43166">
    <property type="entry name" value="AMINO ACID IMPORT ATP-BINDING PROTEIN"/>
    <property type="match status" value="1"/>
</dbReference>
<dbReference type="SMART" id="SM00382">
    <property type="entry name" value="AAA"/>
    <property type="match status" value="1"/>
</dbReference>
<dbReference type="Pfam" id="PF00005">
    <property type="entry name" value="ABC_tran"/>
    <property type="match status" value="1"/>
</dbReference>
<keyword evidence="2" id="KW-0813">Transport</keyword>
<dbReference type="GO" id="GO:0015416">
    <property type="term" value="F:ABC-type phosphonate transporter activity"/>
    <property type="evidence" value="ECO:0007669"/>
    <property type="project" value="InterPro"/>
</dbReference>
<dbReference type="AlphaFoldDB" id="I7ZEJ4"/>
<keyword evidence="6" id="KW-1278">Translocase</keyword>
<organism evidence="10 11">
    <name type="scientific">Hydrocarboniphaga effusa AP103</name>
    <dbReference type="NCBI Taxonomy" id="1172194"/>
    <lineage>
        <taxon>Bacteria</taxon>
        <taxon>Pseudomonadati</taxon>
        <taxon>Pseudomonadota</taxon>
        <taxon>Gammaproteobacteria</taxon>
        <taxon>Nevskiales</taxon>
        <taxon>Nevskiaceae</taxon>
        <taxon>Hydrocarboniphaga</taxon>
    </lineage>
</organism>
<sequence length="270" mass="29527">MSALVEFDGVSKRYADGTRALDELKLSMPRAQFCVVLGPSGAGKSTLLRMLNGLTRPDEGDIRFDGVTLTTARLRQQRSRIGSIHQHYGLVGRLSVLDNVLCGLLPRMGLLRSMTGAFSDEQRRRACRALADAGLDENQLYRRADELSGGQQQRVGIARALMCDPQLILADEPVASLDPRISRDILGLLRNTVHEQGVAVLCTLHQVELALEFADRIVGLRLGRVVFDGVPSEFDAAAHASLYSALDPHVRTDPANADARAPLLREWAHA</sequence>
<evidence type="ECO:0000256" key="7">
    <source>
        <dbReference type="ARBA" id="ARBA00023136"/>
    </source>
</evidence>
<comment type="caution">
    <text evidence="10">The sequence shown here is derived from an EMBL/GenBank/DDBJ whole genome shotgun (WGS) entry which is preliminary data.</text>
</comment>
<proteinExistence type="predicted"/>
<dbReference type="STRING" id="1172194.WQQ_00570"/>
<dbReference type="PROSITE" id="PS00211">
    <property type="entry name" value="ABC_TRANSPORTER_1"/>
    <property type="match status" value="1"/>
</dbReference>
<keyword evidence="7" id="KW-0472">Membrane</keyword>
<dbReference type="PROSITE" id="PS50893">
    <property type="entry name" value="ABC_TRANSPORTER_2"/>
    <property type="match status" value="1"/>
</dbReference>
<comment type="subcellular location">
    <subcellularLocation>
        <location evidence="1">Cell inner membrane</location>
        <topology evidence="1">Peripheral membrane protein</topology>
    </subcellularLocation>
</comment>
<evidence type="ECO:0000313" key="9">
    <source>
        <dbReference type="EMBL" id="EIT69920.1"/>
    </source>
</evidence>
<protein>
    <submittedName>
        <fullName evidence="10">ABC transporter related protein</fullName>
    </submittedName>
</protein>
<gene>
    <name evidence="9" type="ORF">WQQ_00570</name>
    <name evidence="10" type="ORF">WQQ_02440</name>
</gene>